<dbReference type="EMBL" id="FNEB01000006">
    <property type="protein sequence ID" value="SDI86819.1"/>
    <property type="molecule type" value="Genomic_DNA"/>
</dbReference>
<gene>
    <name evidence="2" type="ORF">SAMN05421850_10658</name>
</gene>
<proteinExistence type="predicted"/>
<dbReference type="STRING" id="490829.SAMN05421850_10658"/>
<reference evidence="2 3" key="1">
    <citation type="submission" date="2016-10" db="EMBL/GenBank/DDBJ databases">
        <authorList>
            <person name="de Groot N.N."/>
        </authorList>
    </citation>
    <scope>NUCLEOTIDE SEQUENCE [LARGE SCALE GENOMIC DNA]</scope>
    <source>
        <strain evidence="2 3">DSM 28010</strain>
    </source>
</reference>
<protein>
    <submittedName>
        <fullName evidence="2">Lysophospholipase L1</fullName>
    </submittedName>
</protein>
<dbReference type="Gene3D" id="3.40.50.1110">
    <property type="entry name" value="SGNH hydrolase"/>
    <property type="match status" value="1"/>
</dbReference>
<name>A0A1G8P2W2_9RHOB</name>
<feature type="domain" description="SGNH hydrolase-type esterase" evidence="1">
    <location>
        <begin position="51"/>
        <end position="218"/>
    </location>
</feature>
<dbReference type="CDD" id="cd01836">
    <property type="entry name" value="FeeA_FeeB_like"/>
    <property type="match status" value="1"/>
</dbReference>
<dbReference type="InterPro" id="IPR036514">
    <property type="entry name" value="SGNH_hydro_sf"/>
</dbReference>
<dbReference type="RefSeq" id="WP_090028950.1">
    <property type="nucleotide sequence ID" value="NZ_FNEB01000006.1"/>
</dbReference>
<organism evidence="2 3">
    <name type="scientific">Lutimaribacter saemankumensis</name>
    <dbReference type="NCBI Taxonomy" id="490829"/>
    <lineage>
        <taxon>Bacteria</taxon>
        <taxon>Pseudomonadati</taxon>
        <taxon>Pseudomonadota</taxon>
        <taxon>Alphaproteobacteria</taxon>
        <taxon>Rhodobacterales</taxon>
        <taxon>Roseobacteraceae</taxon>
        <taxon>Lutimaribacter</taxon>
    </lineage>
</organism>
<dbReference type="GO" id="GO:0016788">
    <property type="term" value="F:hydrolase activity, acting on ester bonds"/>
    <property type="evidence" value="ECO:0007669"/>
    <property type="project" value="UniProtKB-ARBA"/>
</dbReference>
<accession>A0A1G8P2W2</accession>
<evidence type="ECO:0000313" key="2">
    <source>
        <dbReference type="EMBL" id="SDI86819.1"/>
    </source>
</evidence>
<dbReference type="OrthoDB" id="9804395at2"/>
<dbReference type="InterPro" id="IPR013830">
    <property type="entry name" value="SGNH_hydro"/>
</dbReference>
<sequence length="243" mass="26486">MAARYVKYAIAPMLAAQGLALRRRALRLPEPPGPRHGSEGKGPALSVLIAGDSSAAGVGAPHQSLALSGQLITRLALRARVTWRLEARTGDTTRACNTRLQALPPARFDVAVLALGVNDVTTGLPCRVWLRRQQALHDLLRVKFGVRAIYASGLPPMGQFPLLPRSLKWVMGHEARRFDAALSDLAAAQPDLHHVPFDLPLDVDMMADDGFHPGPKIYGLWADALAERIMSDQRIPRHDQPAF</sequence>
<evidence type="ECO:0000259" key="1">
    <source>
        <dbReference type="Pfam" id="PF13472"/>
    </source>
</evidence>
<dbReference type="AlphaFoldDB" id="A0A1G8P2W2"/>
<keyword evidence="3" id="KW-1185">Reference proteome</keyword>
<evidence type="ECO:0000313" key="3">
    <source>
        <dbReference type="Proteomes" id="UP000199340"/>
    </source>
</evidence>
<dbReference type="Pfam" id="PF13472">
    <property type="entry name" value="Lipase_GDSL_2"/>
    <property type="match status" value="1"/>
</dbReference>
<dbReference type="SUPFAM" id="SSF52266">
    <property type="entry name" value="SGNH hydrolase"/>
    <property type="match status" value="1"/>
</dbReference>
<dbReference type="Proteomes" id="UP000199340">
    <property type="component" value="Unassembled WGS sequence"/>
</dbReference>